<dbReference type="EMBL" id="VDMD01000002">
    <property type="protein sequence ID" value="TRM68549.1"/>
    <property type="molecule type" value="Genomic_DNA"/>
</dbReference>
<dbReference type="InterPro" id="IPR013087">
    <property type="entry name" value="Znf_C2H2_type"/>
</dbReference>
<dbReference type="STRING" id="97359.A0A550CUU7"/>
<feature type="compositionally biased region" description="Pro residues" evidence="4">
    <location>
        <begin position="27"/>
        <end position="40"/>
    </location>
</feature>
<evidence type="ECO:0000256" key="2">
    <source>
        <dbReference type="ARBA" id="ARBA00005407"/>
    </source>
</evidence>
<feature type="compositionally biased region" description="Basic and acidic residues" evidence="4">
    <location>
        <begin position="87"/>
        <end position="108"/>
    </location>
</feature>
<reference evidence="6 7" key="1">
    <citation type="journal article" date="2019" name="New Phytol.">
        <title>Comparative genomics reveals unique wood-decay strategies and fruiting body development in the Schizophyllaceae.</title>
        <authorList>
            <person name="Almasi E."/>
            <person name="Sahu N."/>
            <person name="Krizsan K."/>
            <person name="Balint B."/>
            <person name="Kovacs G.M."/>
            <person name="Kiss B."/>
            <person name="Cseklye J."/>
            <person name="Drula E."/>
            <person name="Henrissat B."/>
            <person name="Nagy I."/>
            <person name="Chovatia M."/>
            <person name="Adam C."/>
            <person name="LaButti K."/>
            <person name="Lipzen A."/>
            <person name="Riley R."/>
            <person name="Grigoriev I.V."/>
            <person name="Nagy L.G."/>
        </authorList>
    </citation>
    <scope>NUCLEOTIDE SEQUENCE [LARGE SCALE GENOMIC DNA]</scope>
    <source>
        <strain evidence="6 7">NL-1724</strain>
    </source>
</reference>
<feature type="region of interest" description="Disordered" evidence="4">
    <location>
        <begin position="840"/>
        <end position="895"/>
    </location>
</feature>
<comment type="subcellular location">
    <subcellularLocation>
        <location evidence="1">Nucleus</location>
    </subcellularLocation>
</comment>
<evidence type="ECO:0000256" key="3">
    <source>
        <dbReference type="ARBA" id="ARBA00023242"/>
    </source>
</evidence>
<feature type="region of interest" description="Disordered" evidence="4">
    <location>
        <begin position="566"/>
        <end position="614"/>
    </location>
</feature>
<name>A0A550CUU7_9AGAR</name>
<dbReference type="PANTHER" id="PTHR13165:SF0">
    <property type="entry name" value="SERRATE RNA EFFECTOR MOLECULE HOMOLOG"/>
    <property type="match status" value="1"/>
</dbReference>
<evidence type="ECO:0000256" key="1">
    <source>
        <dbReference type="ARBA" id="ARBA00004123"/>
    </source>
</evidence>
<feature type="compositionally biased region" description="Basic and acidic residues" evidence="4">
    <location>
        <begin position="241"/>
        <end position="250"/>
    </location>
</feature>
<feature type="region of interest" description="Disordered" evidence="4">
    <location>
        <begin position="438"/>
        <end position="477"/>
    </location>
</feature>
<feature type="region of interest" description="Disordered" evidence="4">
    <location>
        <begin position="1"/>
        <end position="126"/>
    </location>
</feature>
<feature type="compositionally biased region" description="Pro residues" evidence="4">
    <location>
        <begin position="1"/>
        <end position="11"/>
    </location>
</feature>
<evidence type="ECO:0000259" key="5">
    <source>
        <dbReference type="PROSITE" id="PS00028"/>
    </source>
</evidence>
<feature type="region of interest" description="Disordered" evidence="4">
    <location>
        <begin position="241"/>
        <end position="310"/>
    </location>
</feature>
<feature type="domain" description="C2H2-type" evidence="5">
    <location>
        <begin position="672"/>
        <end position="693"/>
    </location>
</feature>
<dbReference type="Pfam" id="PF04959">
    <property type="entry name" value="ARS2"/>
    <property type="match status" value="1"/>
</dbReference>
<keyword evidence="7" id="KW-1185">Reference proteome</keyword>
<dbReference type="GO" id="GO:0031047">
    <property type="term" value="P:regulatory ncRNA-mediated gene silencing"/>
    <property type="evidence" value="ECO:0007669"/>
    <property type="project" value="UniProtKB-ARBA"/>
</dbReference>
<evidence type="ECO:0000256" key="4">
    <source>
        <dbReference type="SAM" id="MobiDB-lite"/>
    </source>
</evidence>
<evidence type="ECO:0000313" key="7">
    <source>
        <dbReference type="Proteomes" id="UP000320762"/>
    </source>
</evidence>
<dbReference type="AlphaFoldDB" id="A0A550CUU7"/>
<keyword evidence="3" id="KW-0539">Nucleus</keyword>
<dbReference type="PANTHER" id="PTHR13165">
    <property type="entry name" value="ARSENITE-RESISTANCE PROTEIN 2"/>
    <property type="match status" value="1"/>
</dbReference>
<dbReference type="InterPro" id="IPR007042">
    <property type="entry name" value="SERRATE/Ars2_C"/>
</dbReference>
<feature type="compositionally biased region" description="Acidic residues" evidence="4">
    <location>
        <begin position="455"/>
        <end position="471"/>
    </location>
</feature>
<dbReference type="OrthoDB" id="342064at2759"/>
<comment type="caution">
    <text evidence="6">The sequence shown here is derived from an EMBL/GenBank/DDBJ whole genome shotgun (WGS) entry which is preliminary data.</text>
</comment>
<dbReference type="PROSITE" id="PS00028">
    <property type="entry name" value="ZINC_FINGER_C2H2_1"/>
    <property type="match status" value="1"/>
</dbReference>
<gene>
    <name evidence="6" type="ORF">BD626DRAFT_425486</name>
</gene>
<organism evidence="6 7">
    <name type="scientific">Schizophyllum amplum</name>
    <dbReference type="NCBI Taxonomy" id="97359"/>
    <lineage>
        <taxon>Eukaryota</taxon>
        <taxon>Fungi</taxon>
        <taxon>Dikarya</taxon>
        <taxon>Basidiomycota</taxon>
        <taxon>Agaricomycotina</taxon>
        <taxon>Agaricomycetes</taxon>
        <taxon>Agaricomycetidae</taxon>
        <taxon>Agaricales</taxon>
        <taxon>Schizophyllaceae</taxon>
        <taxon>Schizophyllum</taxon>
    </lineage>
</organism>
<dbReference type="Pfam" id="PF12066">
    <property type="entry name" value="SERRATE_Ars2_N"/>
    <property type="match status" value="1"/>
</dbReference>
<dbReference type="Proteomes" id="UP000320762">
    <property type="component" value="Unassembled WGS sequence"/>
</dbReference>
<feature type="region of interest" description="Disordered" evidence="4">
    <location>
        <begin position="153"/>
        <end position="174"/>
    </location>
</feature>
<feature type="compositionally biased region" description="Basic and acidic residues" evidence="4">
    <location>
        <begin position="263"/>
        <end position="281"/>
    </location>
</feature>
<evidence type="ECO:0000313" key="6">
    <source>
        <dbReference type="EMBL" id="TRM68549.1"/>
    </source>
</evidence>
<dbReference type="GO" id="GO:0016604">
    <property type="term" value="C:nuclear body"/>
    <property type="evidence" value="ECO:0007669"/>
    <property type="project" value="TreeGrafter"/>
</dbReference>
<comment type="similarity">
    <text evidence="2">Belongs to the ARS2 family.</text>
</comment>
<dbReference type="InterPro" id="IPR039727">
    <property type="entry name" value="SE/Ars2"/>
</dbReference>
<protein>
    <recommendedName>
        <fullName evidence="5">C2H2-type domain-containing protein</fullName>
    </recommendedName>
</protein>
<accession>A0A550CUU7</accession>
<sequence>MSWPASYPPPPRHSRSRSPARSVPYGARPPYPDQYPPPDLDPYVERDRAYVGGGIYDRPYDYGRRRSRSPPGDDCASRKRRRSASPYDRDRYEPRPRYADDYDAHSRSYDYGSRRGGYGRGRALQDPRTADYPVSLRQYAEWFRATYPEEAIEEDRKDKDAEIAAGDGSKPRNGLKTLWEKYKKEFAQNQLQIMFDHHQKSPWFAEKYDPAPDFEQMRQRLRKEGWKGRLQAFLDDLDAGKYDPETKEAEPTSPTTDAVNGDAEGKVKPEAGDDDMQFHMDTEEDGGDADGNRTSVNGQANGKGPAQPDELAVPVEGNQVMIRTIPPDIGRTKLEEAVCHLNGYHYLALGDPLQKRNFYRAGWIRFHDYADMSAIMNELMDKKIDGFKLHVTHNQRPFTGKIRYAPEVASRPARLAKDLASARLLASMLEDQAAALRQLKVKKPQPPKPEGSTAGEDEPMPEPEYDEEDEEPRERGTDAVERRIDAVMQTLQEQGLVDSSNEKAYEEKKVVVSLDLFIAYLRAAFHTCFYCCVVTDHVEELQRKCVKHERKPLSAALLEELKAEEAEKEAQAKKEQGGGDEAMDVKEEGGEEGKKEEDAEKMKERKDRRKEGGRDWKRNDERWLEWHDSKFALLVNRDEVDPRDYGGKNYDEELSKAVEPYIKREEEHKFRCKSCQKLFKATTFVEKHIANKHPDLIKGLEDLPYFNNFALDPHRIQPFNHPPPSVGNQAPPPQAYGLQASAQYAQPDYDRNRYPDPYGPPPPMYMNGRGGYDMPYMGGGGGGYGGYPPGPPIAAGGGRRLAERMGGYAEPPMGLPPPGAGLPAKPMHLLEGPLMAGNGPMMGAGARRGRGGGSMSGPPPPPPPDAKEDPRAARGARVSYHDMDEVAEGDIQLQY</sequence>
<dbReference type="InterPro" id="IPR021933">
    <property type="entry name" value="SERRATE/Ars2_N"/>
</dbReference>
<dbReference type="GO" id="GO:0016070">
    <property type="term" value="P:RNA metabolic process"/>
    <property type="evidence" value="ECO:0007669"/>
    <property type="project" value="UniProtKB-ARBA"/>
</dbReference>
<proteinExistence type="inferred from homology"/>